<dbReference type="SUPFAM" id="SSF46565">
    <property type="entry name" value="Chaperone J-domain"/>
    <property type="match status" value="1"/>
</dbReference>
<name>A0A455WG86_MARNT</name>
<feature type="transmembrane region" description="Helical" evidence="2">
    <location>
        <begin position="827"/>
        <end position="847"/>
    </location>
</feature>
<proteinExistence type="predicted"/>
<keyword evidence="2" id="KW-0472">Membrane</keyword>
<dbReference type="InterPro" id="IPR036869">
    <property type="entry name" value="J_dom_sf"/>
</dbReference>
<dbReference type="InterPro" id="IPR001623">
    <property type="entry name" value="DnaJ_domain"/>
</dbReference>
<feature type="transmembrane region" description="Helical" evidence="2">
    <location>
        <begin position="804"/>
        <end position="821"/>
    </location>
</feature>
<keyword evidence="1" id="KW-0143">Chaperone</keyword>
<protein>
    <recommendedName>
        <fullName evidence="3">J domain-containing protein</fullName>
    </recommendedName>
</protein>
<reference evidence="4" key="1">
    <citation type="submission" date="2019-03" db="EMBL/GenBank/DDBJ databases">
        <title>Whole genome analysis of nitrate-reducing bacteria Marinobacter hydrocarbonoclasticus YB03.</title>
        <authorList>
            <person name="Azam A.H."/>
            <person name="Yuk S.R."/>
            <person name="Kamarisima K."/>
            <person name="Miyanaga K."/>
            <person name="Tanji Y."/>
        </authorList>
    </citation>
    <scope>NUCLEOTIDE SEQUENCE</scope>
    <source>
        <strain evidence="4">YB03</strain>
    </source>
</reference>
<keyword evidence="2" id="KW-1133">Transmembrane helix</keyword>
<gene>
    <name evidence="4" type="ORF">YBY_37360</name>
</gene>
<accession>A0A455WG86</accession>
<keyword evidence="2" id="KW-0812">Transmembrane</keyword>
<dbReference type="AlphaFoldDB" id="A0A455WG86"/>
<sequence length="913" mass="101381">MNEAYWGVLGLTPTEDERVIRKAYLSLLPGVHPEEDPDGFRALRQAYEFALESARQNDLLDGDDESQAKIEDPELIDAQRWMDQLISIANDPEQRFLEASYETVLQELTACSLQVRYLLAQPTFNWALDNGWLPNQVLARLRDYLDWRSLLSRYPSEQAVQFEGFLDGLDAADVFDLSSLALFPAPVQGAALSYFSALASAFGRGNLREIDRLLNEHGVTVIPACRELAILLLRCHVAIEKRVPDVWLSCAERILPALANQRPDDAAWLFAHLHFHRKDYAAAMTAIRPMISVDTAPAVKSFVIELHRRCGQEWVPLWTVLLNPDLRDMPNAADCMVLVMSKYALAGVDSPLSKQVRRFIDARLSPSASAVIADMVPIGDGDGLASLYGWVMQLQGAPSFLQNEFAHRCKQHCGPANFEVSFQIALDLVEAHSSRQKILSYEFDELIEAAKKGTLPAASRFTLLSAISRQPDMSIEALQRLADAAGMDVETANQTLIPRTAVEWAELRLNLAGEHWVDCADFPLSDDDISDCIRFGFLLDCHPGCLWEAPWRDLLERVSHQQENTLFRRLSGLLLGLSDGSKGIEDIKEFCRANVNLMDCSGFSPTFARLLCASRMSYILLQNGFEKEQLPDATWVPVLAAVLGACQASFVDNMLFYALLTIDKDLGQTFSDRLAAREAPALHRLKIPGGVRFAEAISMAPGDRAKVNNWGDGFPDFVEGAVDILAVLNRHQPHEQPSQDLVRRVYATYAGESEHQEIAGRLLCGLILGSLKKRLIDTREQAKPPKDTTLYPFWFGGLLSRRGFALHLLCYFAAVLAWLYYPATPPFGVFLLFLAAMTTTMLSSLVRRMRDAGLGKVRMTLAALVSVAMPVIGLVIATALIFKPSVHSRSEQPDEASGLLSAMSGFGEASRKP</sequence>
<dbReference type="CDD" id="cd06257">
    <property type="entry name" value="DnaJ"/>
    <property type="match status" value="1"/>
</dbReference>
<feature type="domain" description="J" evidence="3">
    <location>
        <begin position="4"/>
        <end position="55"/>
    </location>
</feature>
<dbReference type="PROSITE" id="PS50076">
    <property type="entry name" value="DNAJ_2"/>
    <property type="match status" value="1"/>
</dbReference>
<organism evidence="4">
    <name type="scientific">Marinobacter nauticus</name>
    <name type="common">Marinobacter hydrocarbonoclasticus</name>
    <name type="synonym">Marinobacter aquaeolei</name>
    <dbReference type="NCBI Taxonomy" id="2743"/>
    <lineage>
        <taxon>Bacteria</taxon>
        <taxon>Pseudomonadati</taxon>
        <taxon>Pseudomonadota</taxon>
        <taxon>Gammaproteobacteria</taxon>
        <taxon>Pseudomonadales</taxon>
        <taxon>Marinobacteraceae</taxon>
        <taxon>Marinobacter</taxon>
    </lineage>
</organism>
<dbReference type="EMBL" id="AP019537">
    <property type="protein sequence ID" value="BBJ05887.1"/>
    <property type="molecule type" value="Genomic_DNA"/>
</dbReference>
<feature type="transmembrane region" description="Helical" evidence="2">
    <location>
        <begin position="859"/>
        <end position="882"/>
    </location>
</feature>
<evidence type="ECO:0000256" key="1">
    <source>
        <dbReference type="ARBA" id="ARBA00023186"/>
    </source>
</evidence>
<evidence type="ECO:0000259" key="3">
    <source>
        <dbReference type="PROSITE" id="PS50076"/>
    </source>
</evidence>
<evidence type="ECO:0000313" key="4">
    <source>
        <dbReference type="EMBL" id="BBJ05887.1"/>
    </source>
</evidence>
<evidence type="ECO:0000256" key="2">
    <source>
        <dbReference type="SAM" id="Phobius"/>
    </source>
</evidence>